<proteinExistence type="predicted"/>
<dbReference type="PANTHER" id="PTHR12526">
    <property type="entry name" value="GLYCOSYLTRANSFERASE"/>
    <property type="match status" value="1"/>
</dbReference>
<comment type="caution">
    <text evidence="2">The sequence shown here is derived from an EMBL/GenBank/DDBJ whole genome shotgun (WGS) entry which is preliminary data.</text>
</comment>
<accession>A0ABS3TTV2</accession>
<dbReference type="NCBIfam" id="NF038011">
    <property type="entry name" value="PelF"/>
    <property type="match status" value="1"/>
</dbReference>
<dbReference type="RefSeq" id="WP_208314666.1">
    <property type="nucleotide sequence ID" value="NZ_JAELYA010000005.1"/>
</dbReference>
<dbReference type="SUPFAM" id="SSF53756">
    <property type="entry name" value="UDP-Glycosyltransferase/glycogen phosphorylase"/>
    <property type="match status" value="1"/>
</dbReference>
<evidence type="ECO:0000313" key="3">
    <source>
        <dbReference type="Proteomes" id="UP000669060"/>
    </source>
</evidence>
<dbReference type="PANTHER" id="PTHR12526:SF608">
    <property type="entry name" value="PELF"/>
    <property type="match status" value="1"/>
</dbReference>
<sequence>MSEQLIAKLRVAPAIELHPRTPAAFVRRPGGKLPEREQGVVPPEPVADVCLLLEGTWPYVRGGVSSWVNQLILGLPELTFSVFFIGGQRAAYGKRHYAIPDNVVHIEEHFLESGWTATTREPRKAGRDVAQAMRDVHHFLHHPDEPGVEEGERVLEILARGCIGREAFLHSRASWAAITDGYAQHCSDPSFINYFWTMRSMQAPIFMLTEAARRMPRARMLHSISTGYAGLLGSVLQRLWGCSLLLSEHGIYTKERKIDLAQAGWIAENPDEKLSTGLDAEMSYIRRLWIRFFERIGLLTYHSADSIIALYEGNRRRQILDGADAARTRVVPNGIALEAWNGALERRPAGIPPVVGLVGRVVPIKDVKTFIRAMRGVVNSMPEAEGWIVGPEEEDPDYVSECRSLIVSLGLQEKVRFLGFRQMSELLPQLGLMVLTSISEAQPLVILEAWAAGTPVVSSDVGSCRELVEGIGAEDRALGLAGEVVAIADPQATTRAILGLLRDPQRWRAAQAAGQQRLRRFYTEELMLTRYQQLYREAMETA</sequence>
<keyword evidence="3" id="KW-1185">Reference proteome</keyword>
<evidence type="ECO:0000313" key="2">
    <source>
        <dbReference type="EMBL" id="MBO3276568.1"/>
    </source>
</evidence>
<dbReference type="CDD" id="cd03813">
    <property type="entry name" value="GT4-like"/>
    <property type="match status" value="1"/>
</dbReference>
<protein>
    <submittedName>
        <fullName evidence="2">GT4 family glycosyltransferase PelF</fullName>
    </submittedName>
</protein>
<dbReference type="Pfam" id="PF11997">
    <property type="entry name" value="DUF3492"/>
    <property type="match status" value="1"/>
</dbReference>
<reference evidence="2 3" key="1">
    <citation type="submission" date="2020-12" db="EMBL/GenBank/DDBJ databases">
        <title>Pseudomonas schmalbachii sp. nov. isolated from millipede gut.</title>
        <authorList>
            <person name="Shelomi M."/>
        </authorList>
    </citation>
    <scope>NUCLEOTIDE SEQUENCE [LARGE SCALE GENOMIC DNA]</scope>
    <source>
        <strain evidence="2 3">Milli4</strain>
    </source>
</reference>
<organism evidence="2 3">
    <name type="scientific">Pseudomonas schmalbachii</name>
    <dbReference type="NCBI Taxonomy" id="2816993"/>
    <lineage>
        <taxon>Bacteria</taxon>
        <taxon>Pseudomonadati</taxon>
        <taxon>Pseudomonadota</taxon>
        <taxon>Gammaproteobacteria</taxon>
        <taxon>Pseudomonadales</taxon>
        <taxon>Pseudomonadaceae</taxon>
        <taxon>Pseudomonas</taxon>
    </lineage>
</organism>
<name>A0ABS3TTV2_9PSED</name>
<evidence type="ECO:0000259" key="1">
    <source>
        <dbReference type="Pfam" id="PF11997"/>
    </source>
</evidence>
<dbReference type="Gene3D" id="3.40.50.2000">
    <property type="entry name" value="Glycogen Phosphorylase B"/>
    <property type="match status" value="2"/>
</dbReference>
<dbReference type="Pfam" id="PF13692">
    <property type="entry name" value="Glyco_trans_1_4"/>
    <property type="match status" value="1"/>
</dbReference>
<dbReference type="InterPro" id="IPR022622">
    <property type="entry name" value="DUF3492"/>
</dbReference>
<gene>
    <name evidence="2" type="primary">pelF</name>
    <name evidence="2" type="ORF">JFY56_15170</name>
</gene>
<dbReference type="InterPro" id="IPR047691">
    <property type="entry name" value="PelF-like"/>
</dbReference>
<dbReference type="Proteomes" id="UP000669060">
    <property type="component" value="Unassembled WGS sequence"/>
</dbReference>
<feature type="domain" description="DUF3492" evidence="1">
    <location>
        <begin position="47"/>
        <end position="325"/>
    </location>
</feature>
<dbReference type="EMBL" id="JAELYA010000005">
    <property type="protein sequence ID" value="MBO3276568.1"/>
    <property type="molecule type" value="Genomic_DNA"/>
</dbReference>